<evidence type="ECO:0000256" key="4">
    <source>
        <dbReference type="ARBA" id="ARBA00022692"/>
    </source>
</evidence>
<evidence type="ECO:0000259" key="8">
    <source>
        <dbReference type="Pfam" id="PF02470"/>
    </source>
</evidence>
<dbReference type="EMBL" id="PGFZ01000001">
    <property type="protein sequence ID" value="POZ53407.1"/>
    <property type="molecule type" value="Genomic_DNA"/>
</dbReference>
<dbReference type="InterPro" id="IPR003399">
    <property type="entry name" value="Mce/MlaD"/>
</dbReference>
<dbReference type="Proteomes" id="UP000197019">
    <property type="component" value="Chromosome"/>
</dbReference>
<keyword evidence="11" id="KW-1185">Reference proteome</keyword>
<dbReference type="GO" id="GO:0005886">
    <property type="term" value="C:plasma membrane"/>
    <property type="evidence" value="ECO:0007669"/>
    <property type="project" value="UniProtKB-SubCell"/>
</dbReference>
<evidence type="ECO:0000313" key="10">
    <source>
        <dbReference type="EMBL" id="POZ53407.1"/>
    </source>
</evidence>
<organism evidence="9 11">
    <name type="scientific">Methylovulum psychrotolerans</name>
    <dbReference type="NCBI Taxonomy" id="1704499"/>
    <lineage>
        <taxon>Bacteria</taxon>
        <taxon>Pseudomonadati</taxon>
        <taxon>Pseudomonadota</taxon>
        <taxon>Gammaproteobacteria</taxon>
        <taxon>Methylococcales</taxon>
        <taxon>Methylococcaceae</taxon>
        <taxon>Methylovulum</taxon>
    </lineage>
</organism>
<gene>
    <name evidence="10" type="ORF">AADEFJLK_00431</name>
    <name evidence="9" type="ORF">CEK71_10680</name>
</gene>
<dbReference type="InterPro" id="IPR051800">
    <property type="entry name" value="PqiA-PqiB_transport"/>
</dbReference>
<keyword evidence="2" id="KW-1003">Cell membrane</keyword>
<feature type="domain" description="Mce/MlaD" evidence="8">
    <location>
        <begin position="291"/>
        <end position="391"/>
    </location>
</feature>
<dbReference type="PANTHER" id="PTHR30462">
    <property type="entry name" value="INTERMEMBRANE TRANSPORT PROTEIN PQIB-RELATED"/>
    <property type="match status" value="1"/>
</dbReference>
<sequence>MNDFIDPDAYQAEEPVIDKKLRFPLVWLLPLIALLISGWLIYKSVAAKGPTITISFPNADGLEVDKTKIKFLNVEVGKVTDITISDDLQTIQVSAQMHSEAERYLKEQTSFWVVRPQVGLGGVSGLGTLLSGPYIEVKPGDGGDQTHFVGLVAPPLLKTNAEGRQFVLETNNLGSLHAGTPISFHGISVGEVLSHELSTAADAIKLKVFINKPYDQFVRKNTRFWMDSGVDLSASADGFKVRTGPLISLLSGGIAFRTSVYDKAGDVQPENSEFTLYDNYEQSEEVFSGDTLKYVMYFNGSVRGLTEGAPVQLRGIPIGKVSHIKLELDEKTAEIRIPVTVELQPNRIETVNNLPDISHKDIMEELVKKGLRAQLQTGSLLTGQLLIDLDFHPKNKISLTSNNSSIYPEFPTIPSSLDQFTHSAQTIMDKIAKLPLEELTEETTKTMQTLQTTSKAATDTLVGAKDTLSGVKETLVNADKTIAAAHQLLNSLEPGSTTHYELDRLLQEFSQTASSVKQLADYLQQHPDTLIRGKKAD</sequence>
<dbReference type="PANTHER" id="PTHR30462:SF0">
    <property type="entry name" value="INTERMEMBRANE TRANSPORT PROTEIN YEBT"/>
    <property type="match status" value="1"/>
</dbReference>
<dbReference type="Pfam" id="PF02470">
    <property type="entry name" value="MlaD"/>
    <property type="match status" value="3"/>
</dbReference>
<keyword evidence="6 7" id="KW-0472">Membrane</keyword>
<evidence type="ECO:0000256" key="3">
    <source>
        <dbReference type="ARBA" id="ARBA00022519"/>
    </source>
</evidence>
<feature type="transmembrane region" description="Helical" evidence="7">
    <location>
        <begin position="21"/>
        <end position="42"/>
    </location>
</feature>
<dbReference type="AlphaFoldDB" id="A0A1Z4BYW8"/>
<evidence type="ECO:0000256" key="2">
    <source>
        <dbReference type="ARBA" id="ARBA00022475"/>
    </source>
</evidence>
<dbReference type="KEGG" id="mpsy:CEK71_10680"/>
<evidence type="ECO:0000256" key="7">
    <source>
        <dbReference type="SAM" id="Phobius"/>
    </source>
</evidence>
<dbReference type="OrthoDB" id="9806984at2"/>
<dbReference type="EMBL" id="CP022129">
    <property type="protein sequence ID" value="ASF46497.1"/>
    <property type="molecule type" value="Genomic_DNA"/>
</dbReference>
<dbReference type="RefSeq" id="WP_088619369.1">
    <property type="nucleotide sequence ID" value="NZ_CP022129.1"/>
</dbReference>
<accession>A0A1Z4BYW8</accession>
<feature type="domain" description="Mce/MlaD" evidence="8">
    <location>
        <begin position="49"/>
        <end position="140"/>
    </location>
</feature>
<keyword evidence="3" id="KW-0997">Cell inner membrane</keyword>
<keyword evidence="5 7" id="KW-1133">Transmembrane helix</keyword>
<evidence type="ECO:0000256" key="1">
    <source>
        <dbReference type="ARBA" id="ARBA00004533"/>
    </source>
</evidence>
<evidence type="ECO:0000256" key="5">
    <source>
        <dbReference type="ARBA" id="ARBA00022989"/>
    </source>
</evidence>
<dbReference type="Proteomes" id="UP000237423">
    <property type="component" value="Unassembled WGS sequence"/>
</dbReference>
<keyword evidence="4 7" id="KW-0812">Transmembrane</keyword>
<evidence type="ECO:0000313" key="9">
    <source>
        <dbReference type="EMBL" id="ASF46497.1"/>
    </source>
</evidence>
<reference evidence="10 12" key="2">
    <citation type="submission" date="2017-11" db="EMBL/GenBank/DDBJ databases">
        <title>Draft Genome Sequence of Methylobacter psychrotolerans Sph1T, an Obligate Methanotroph from Low-Temperature Environments.</title>
        <authorList>
            <person name="Oshkin I.Y."/>
            <person name="Miroshnikov K."/>
            <person name="Belova S.E."/>
            <person name="Korzhenkov A."/>
            <person name="Toshchakov S.V."/>
            <person name="Dedysh S.N."/>
        </authorList>
    </citation>
    <scope>NUCLEOTIDE SEQUENCE [LARGE SCALE GENOMIC DNA]</scope>
    <source>
        <strain evidence="10 12">Sph1</strain>
    </source>
</reference>
<evidence type="ECO:0000256" key="6">
    <source>
        <dbReference type="ARBA" id="ARBA00023136"/>
    </source>
</evidence>
<comment type="subcellular location">
    <subcellularLocation>
        <location evidence="1">Cell inner membrane</location>
    </subcellularLocation>
</comment>
<name>A0A1Z4BYW8_9GAMM</name>
<evidence type="ECO:0000313" key="11">
    <source>
        <dbReference type="Proteomes" id="UP000197019"/>
    </source>
</evidence>
<proteinExistence type="predicted"/>
<protein>
    <submittedName>
        <fullName evidence="10">MCE family protein</fullName>
    </submittedName>
    <submittedName>
        <fullName evidence="9">Mammalian cell entry protein</fullName>
    </submittedName>
</protein>
<reference evidence="9 11" key="1">
    <citation type="submission" date="2017-06" db="EMBL/GenBank/DDBJ databases">
        <title>Genome Sequencing of the methanotroph Methylovulum psychrotolerants str. HV10-M2 isolated from a high-altitude environment.</title>
        <authorList>
            <person name="Mateos-Rivera A."/>
        </authorList>
    </citation>
    <scope>NUCLEOTIDE SEQUENCE [LARGE SCALE GENOMIC DNA]</scope>
    <source>
        <strain evidence="9 11">HV10_M2</strain>
    </source>
</reference>
<evidence type="ECO:0000313" key="12">
    <source>
        <dbReference type="Proteomes" id="UP000237423"/>
    </source>
</evidence>
<feature type="domain" description="Mce/MlaD" evidence="8">
    <location>
        <begin position="163"/>
        <end position="224"/>
    </location>
</feature>